<accession>A0A3N4H743</accession>
<protein>
    <submittedName>
        <fullName evidence="2">Uncharacterized protein</fullName>
    </submittedName>
</protein>
<organism evidence="2 3">
    <name type="scientific">Ascobolus immersus RN42</name>
    <dbReference type="NCBI Taxonomy" id="1160509"/>
    <lineage>
        <taxon>Eukaryota</taxon>
        <taxon>Fungi</taxon>
        <taxon>Dikarya</taxon>
        <taxon>Ascomycota</taxon>
        <taxon>Pezizomycotina</taxon>
        <taxon>Pezizomycetes</taxon>
        <taxon>Pezizales</taxon>
        <taxon>Ascobolaceae</taxon>
        <taxon>Ascobolus</taxon>
    </lineage>
</organism>
<evidence type="ECO:0000256" key="1">
    <source>
        <dbReference type="SAM" id="MobiDB-lite"/>
    </source>
</evidence>
<feature type="region of interest" description="Disordered" evidence="1">
    <location>
        <begin position="1"/>
        <end position="81"/>
    </location>
</feature>
<feature type="compositionally biased region" description="Basic and acidic residues" evidence="1">
    <location>
        <begin position="47"/>
        <end position="60"/>
    </location>
</feature>
<dbReference type="AlphaFoldDB" id="A0A3N4H743"/>
<dbReference type="Proteomes" id="UP000275078">
    <property type="component" value="Unassembled WGS sequence"/>
</dbReference>
<feature type="compositionally biased region" description="Basic and acidic residues" evidence="1">
    <location>
        <begin position="70"/>
        <end position="81"/>
    </location>
</feature>
<proteinExistence type="predicted"/>
<gene>
    <name evidence="2" type="ORF">BJ508DRAFT_316266</name>
</gene>
<feature type="region of interest" description="Disordered" evidence="1">
    <location>
        <begin position="190"/>
        <end position="251"/>
    </location>
</feature>
<name>A0A3N4H743_ASCIM</name>
<evidence type="ECO:0000313" key="2">
    <source>
        <dbReference type="EMBL" id="RPA70739.1"/>
    </source>
</evidence>
<dbReference type="EMBL" id="ML120097">
    <property type="protein sequence ID" value="RPA70739.1"/>
    <property type="molecule type" value="Genomic_DNA"/>
</dbReference>
<keyword evidence="3" id="KW-1185">Reference proteome</keyword>
<sequence>MGSKAMENTDRAATLSMPFERVHTRARHPGLHSSEAFSSKVGSAHAVHTDEYDPEQERRSGNCLRNRSKPSREESAKEVARSRNLQFAVVPTGHMASSKRLKLNLPVHSHIHAAGLSTGTSDTRTPATYPFHSTRTSSAASTANPHVDAYIYKGTHQSSGFVEEIEADNGVSTHGHDDVHLSNPKYDAYRSARDRNGANPGRELIRLPPPSHIHDGNSRWVESNVKRRHMQRRDPPGLDATPSQRRDPFRLETVPSRRRSCFFSKQEHTGRNSRTTYSDKDPDLCSSFDIPIVDDCVAVACIVDIAKRADGSFWPALFSTSGGAGDADSRDRRSIMAWVEDDGDRDRLRALIGSGHAVRGRLLWDREYSDGTEKRWEGRVNWYVMGGCPGQFE</sequence>
<evidence type="ECO:0000313" key="3">
    <source>
        <dbReference type="Proteomes" id="UP000275078"/>
    </source>
</evidence>
<reference evidence="2 3" key="1">
    <citation type="journal article" date="2018" name="Nat. Ecol. Evol.">
        <title>Pezizomycetes genomes reveal the molecular basis of ectomycorrhizal truffle lifestyle.</title>
        <authorList>
            <person name="Murat C."/>
            <person name="Payen T."/>
            <person name="Noel B."/>
            <person name="Kuo A."/>
            <person name="Morin E."/>
            <person name="Chen J."/>
            <person name="Kohler A."/>
            <person name="Krizsan K."/>
            <person name="Balestrini R."/>
            <person name="Da Silva C."/>
            <person name="Montanini B."/>
            <person name="Hainaut M."/>
            <person name="Levati E."/>
            <person name="Barry K.W."/>
            <person name="Belfiori B."/>
            <person name="Cichocki N."/>
            <person name="Clum A."/>
            <person name="Dockter R.B."/>
            <person name="Fauchery L."/>
            <person name="Guy J."/>
            <person name="Iotti M."/>
            <person name="Le Tacon F."/>
            <person name="Lindquist E.A."/>
            <person name="Lipzen A."/>
            <person name="Malagnac F."/>
            <person name="Mello A."/>
            <person name="Molinier V."/>
            <person name="Miyauchi S."/>
            <person name="Poulain J."/>
            <person name="Riccioni C."/>
            <person name="Rubini A."/>
            <person name="Sitrit Y."/>
            <person name="Splivallo R."/>
            <person name="Traeger S."/>
            <person name="Wang M."/>
            <person name="Zifcakova L."/>
            <person name="Wipf D."/>
            <person name="Zambonelli A."/>
            <person name="Paolocci F."/>
            <person name="Nowrousian M."/>
            <person name="Ottonello S."/>
            <person name="Baldrian P."/>
            <person name="Spatafora J.W."/>
            <person name="Henrissat B."/>
            <person name="Nagy L.G."/>
            <person name="Aury J.M."/>
            <person name="Wincker P."/>
            <person name="Grigoriev I.V."/>
            <person name="Bonfante P."/>
            <person name="Martin F.M."/>
        </authorList>
    </citation>
    <scope>NUCLEOTIDE SEQUENCE [LARGE SCALE GENOMIC DNA]</scope>
    <source>
        <strain evidence="2 3">RN42</strain>
    </source>
</reference>